<name>A0A5N5DTB5_9PEZI</name>
<evidence type="ECO:0000313" key="6">
    <source>
        <dbReference type="EMBL" id="KAB2581027.1"/>
    </source>
</evidence>
<dbReference type="OrthoDB" id="6020543at2759"/>
<comment type="caution">
    <text evidence="6">The sequence shown here is derived from an EMBL/GenBank/DDBJ whole genome shotgun (WGS) entry which is preliminary data.</text>
</comment>
<dbReference type="Proteomes" id="UP000325902">
    <property type="component" value="Unassembled WGS sequence"/>
</dbReference>
<keyword evidence="4" id="KW-0732">Signal</keyword>
<reference evidence="6 7" key="1">
    <citation type="journal article" date="2019" name="Sci. Rep.">
        <title>A multi-omics analysis of the grapevine pathogen Lasiodiplodia theobromae reveals that temperature affects the expression of virulence- and pathogenicity-related genes.</title>
        <authorList>
            <person name="Felix C."/>
            <person name="Meneses R."/>
            <person name="Goncalves M.F.M."/>
            <person name="Tilleman L."/>
            <person name="Duarte A.S."/>
            <person name="Jorrin-Novo J.V."/>
            <person name="Van de Peer Y."/>
            <person name="Deforce D."/>
            <person name="Van Nieuwerburgh F."/>
            <person name="Esteves A.C."/>
            <person name="Alves A."/>
        </authorList>
    </citation>
    <scope>NUCLEOTIDE SEQUENCE [LARGE SCALE GENOMIC DNA]</scope>
    <source>
        <strain evidence="6 7">LA-SOL3</strain>
    </source>
</reference>
<dbReference type="PANTHER" id="PTHR45708:SF49">
    <property type="entry name" value="ENDOCHITINASE"/>
    <property type="match status" value="1"/>
</dbReference>
<evidence type="ECO:0000256" key="4">
    <source>
        <dbReference type="SAM" id="SignalP"/>
    </source>
</evidence>
<protein>
    <submittedName>
        <fullName evidence="6">Endochitinase A</fullName>
    </submittedName>
</protein>
<feature type="signal peptide" evidence="4">
    <location>
        <begin position="1"/>
        <end position="19"/>
    </location>
</feature>
<feature type="chain" id="PRO_5024832229" evidence="4">
    <location>
        <begin position="20"/>
        <end position="327"/>
    </location>
</feature>
<organism evidence="6 7">
    <name type="scientific">Lasiodiplodia theobromae</name>
    <dbReference type="NCBI Taxonomy" id="45133"/>
    <lineage>
        <taxon>Eukaryota</taxon>
        <taxon>Fungi</taxon>
        <taxon>Dikarya</taxon>
        <taxon>Ascomycota</taxon>
        <taxon>Pezizomycotina</taxon>
        <taxon>Dothideomycetes</taxon>
        <taxon>Dothideomycetes incertae sedis</taxon>
        <taxon>Botryosphaeriales</taxon>
        <taxon>Botryosphaeriaceae</taxon>
        <taxon>Lasiodiplodia</taxon>
    </lineage>
</organism>
<evidence type="ECO:0000256" key="2">
    <source>
        <dbReference type="ARBA" id="ARBA00023295"/>
    </source>
</evidence>
<dbReference type="GO" id="GO:0005576">
    <property type="term" value="C:extracellular region"/>
    <property type="evidence" value="ECO:0007669"/>
    <property type="project" value="TreeGrafter"/>
</dbReference>
<evidence type="ECO:0000256" key="3">
    <source>
        <dbReference type="SAM" id="MobiDB-lite"/>
    </source>
</evidence>
<evidence type="ECO:0000259" key="5">
    <source>
        <dbReference type="PROSITE" id="PS51910"/>
    </source>
</evidence>
<dbReference type="EMBL" id="VCHE01000002">
    <property type="protein sequence ID" value="KAB2581027.1"/>
    <property type="molecule type" value="Genomic_DNA"/>
</dbReference>
<keyword evidence="2" id="KW-0326">Glycosidase</keyword>
<dbReference type="Gene3D" id="3.20.20.80">
    <property type="entry name" value="Glycosidases"/>
    <property type="match status" value="1"/>
</dbReference>
<feature type="domain" description="GH18" evidence="5">
    <location>
        <begin position="81"/>
        <end position="327"/>
    </location>
</feature>
<dbReference type="PROSITE" id="PS51910">
    <property type="entry name" value="GH18_2"/>
    <property type="match status" value="1"/>
</dbReference>
<evidence type="ECO:0000313" key="7">
    <source>
        <dbReference type="Proteomes" id="UP000325902"/>
    </source>
</evidence>
<sequence>MLVSILPLLVFPFAASSEASPVLGIHPGHGGAPAPAMPPPLEPPSYYSSALPTPSSVPNHDDSQQKPLDQQPVAPLPSPPGNLAIYYSADDSSLAELCADESIDTVILGYVHGFEATNGFPIVDFGAACTAKHADDDRHASGLASCPELGQQVQTCQTRGKKVFLSIGGGPRSNSTLSFVDPADARRAAVMLWSLFGQGNPHGPDMRPLGEAAVDGFDFAWTSAAASSSSVQAFADTVRTLSDMRKNYKPSHISRTPECVAAAADGNDEELLRDVIDIAFATADAGDDSVCNVSSMKQSRFCTEGGLESRTVGCASPYRTRLAERGA</sequence>
<feature type="region of interest" description="Disordered" evidence="3">
    <location>
        <begin position="33"/>
        <end position="75"/>
    </location>
</feature>
<dbReference type="SUPFAM" id="SSF51445">
    <property type="entry name" value="(Trans)glycosidases"/>
    <property type="match status" value="1"/>
</dbReference>
<dbReference type="PANTHER" id="PTHR45708">
    <property type="entry name" value="ENDOCHITINASE"/>
    <property type="match status" value="1"/>
</dbReference>
<dbReference type="InterPro" id="IPR017853">
    <property type="entry name" value="GH"/>
</dbReference>
<proteinExistence type="predicted"/>
<accession>A0A5N5DTB5</accession>
<keyword evidence="7" id="KW-1185">Reference proteome</keyword>
<keyword evidence="1" id="KW-0378">Hydrolase</keyword>
<evidence type="ECO:0000256" key="1">
    <source>
        <dbReference type="ARBA" id="ARBA00022801"/>
    </source>
</evidence>
<gene>
    <name evidence="6" type="primary">chiA</name>
    <name evidence="6" type="ORF">DBV05_g678</name>
</gene>
<dbReference type="GO" id="GO:0004568">
    <property type="term" value="F:chitinase activity"/>
    <property type="evidence" value="ECO:0007669"/>
    <property type="project" value="TreeGrafter"/>
</dbReference>
<dbReference type="InterPro" id="IPR001223">
    <property type="entry name" value="Glyco_hydro18_cat"/>
</dbReference>
<dbReference type="InterPro" id="IPR050542">
    <property type="entry name" value="Glycosyl_Hydrlase18_Chitinase"/>
</dbReference>
<dbReference type="AlphaFoldDB" id="A0A5N5DTB5"/>
<dbReference type="GO" id="GO:0005975">
    <property type="term" value="P:carbohydrate metabolic process"/>
    <property type="evidence" value="ECO:0007669"/>
    <property type="project" value="InterPro"/>
</dbReference>